<dbReference type="PANTHER" id="PTHR30408:SF13">
    <property type="entry name" value="TYPE I RESTRICTION ENZYME HINDI SPECIFICITY SUBUNIT"/>
    <property type="match status" value="1"/>
</dbReference>
<evidence type="ECO:0000256" key="2">
    <source>
        <dbReference type="ARBA" id="ARBA00023125"/>
    </source>
</evidence>
<evidence type="ECO:0000256" key="1">
    <source>
        <dbReference type="ARBA" id="ARBA00022747"/>
    </source>
</evidence>
<dbReference type="InterPro" id="IPR052021">
    <property type="entry name" value="Type-I_RS_S_subunit"/>
</dbReference>
<dbReference type="InterPro" id="IPR044946">
    <property type="entry name" value="Restrct_endonuc_typeI_TRD_sf"/>
</dbReference>
<sequence length="409" mass="45064">MSPEWRETKRGQEITLEYGKALRGYSERGGAVRVYGTNGPVGWTDSPLANGPGVILGRKGAYRGVEYSKGPFFVIDTAYYVVPKSNLDMRWLYYAIKHHDLGGIDDGSPIPSTTRAAVYPRPLAVPRLQEQRAIAGVLGALDDKIEQNRRTAAGLEKLARAIFRAWFVDFEPVHAKAAGAKSFPGMPPAVFDSLPTRLVDSELGPIPEGWRVGPLRELCDLSKEQVTPMSHADELFDHFSLPAFDASRRPVTEPGFGIKSSKFIVPPGCVLISKLNPRIPRIWLPGESVGRRQIASTEFLVLQPKAGVSRERIYCQVGETSFLEALTQTATGTSNSHQRVKPQDFMATPVIHPSVTASGAFEHQVIPMMDRIQQMSDESRKLAELRDYLLPKLLSGEVRVKAASDEEAA</sequence>
<evidence type="ECO:0000313" key="3">
    <source>
        <dbReference type="EMBL" id="QDV74293.1"/>
    </source>
</evidence>
<dbReference type="Gene3D" id="3.90.220.20">
    <property type="entry name" value="DNA methylase specificity domains"/>
    <property type="match status" value="2"/>
</dbReference>
<dbReference type="GO" id="GO:0009307">
    <property type="term" value="P:DNA restriction-modification system"/>
    <property type="evidence" value="ECO:0007669"/>
    <property type="project" value="UniProtKB-KW"/>
</dbReference>
<keyword evidence="4" id="KW-1185">Reference proteome</keyword>
<dbReference type="KEGG" id="bmei:Spa11_24940"/>
<dbReference type="AlphaFoldDB" id="A0A518K937"/>
<dbReference type="Proteomes" id="UP000316426">
    <property type="component" value="Chromosome"/>
</dbReference>
<proteinExistence type="predicted"/>
<dbReference type="GO" id="GO:0003677">
    <property type="term" value="F:DNA binding"/>
    <property type="evidence" value="ECO:0007669"/>
    <property type="project" value="UniProtKB-KW"/>
</dbReference>
<dbReference type="REBASE" id="356479">
    <property type="entry name" value="S.PbaSpa11ORF24930P"/>
</dbReference>
<evidence type="ECO:0008006" key="5">
    <source>
        <dbReference type="Google" id="ProtNLM"/>
    </source>
</evidence>
<dbReference type="Gene3D" id="1.10.287.1120">
    <property type="entry name" value="Bipartite methylase S protein"/>
    <property type="match status" value="1"/>
</dbReference>
<accession>A0A518K937</accession>
<protein>
    <recommendedName>
        <fullName evidence="5">EcoKI restriction-modification system protein HsdS</fullName>
    </recommendedName>
</protein>
<gene>
    <name evidence="3" type="ORF">Spa11_24940</name>
</gene>
<name>A0A518K937_9BACT</name>
<dbReference type="PANTHER" id="PTHR30408">
    <property type="entry name" value="TYPE-1 RESTRICTION ENZYME ECOKI SPECIFICITY PROTEIN"/>
    <property type="match status" value="1"/>
</dbReference>
<reference evidence="3 4" key="1">
    <citation type="submission" date="2019-02" db="EMBL/GenBank/DDBJ databases">
        <title>Deep-cultivation of Planctomycetes and their phenomic and genomic characterization uncovers novel biology.</title>
        <authorList>
            <person name="Wiegand S."/>
            <person name="Jogler M."/>
            <person name="Boedeker C."/>
            <person name="Pinto D."/>
            <person name="Vollmers J."/>
            <person name="Rivas-Marin E."/>
            <person name="Kohn T."/>
            <person name="Peeters S.H."/>
            <person name="Heuer A."/>
            <person name="Rast P."/>
            <person name="Oberbeckmann S."/>
            <person name="Bunk B."/>
            <person name="Jeske O."/>
            <person name="Meyerdierks A."/>
            <person name="Storesund J.E."/>
            <person name="Kallscheuer N."/>
            <person name="Luecker S."/>
            <person name="Lage O.M."/>
            <person name="Pohl T."/>
            <person name="Merkel B.J."/>
            <person name="Hornburger P."/>
            <person name="Mueller R.-W."/>
            <person name="Bruemmer F."/>
            <person name="Labrenz M."/>
            <person name="Spormann A.M."/>
            <person name="Op den Camp H."/>
            <person name="Overmann J."/>
            <person name="Amann R."/>
            <person name="Jetten M.S.M."/>
            <person name="Mascher T."/>
            <person name="Medema M.H."/>
            <person name="Devos D.P."/>
            <person name="Kaster A.-K."/>
            <person name="Ovreas L."/>
            <person name="Rohde M."/>
            <person name="Galperin M.Y."/>
            <person name="Jogler C."/>
        </authorList>
    </citation>
    <scope>NUCLEOTIDE SEQUENCE [LARGE SCALE GENOMIC DNA]</scope>
    <source>
        <strain evidence="3 4">Spa11</strain>
    </source>
</reference>
<dbReference type="EMBL" id="CP036349">
    <property type="protein sequence ID" value="QDV74293.1"/>
    <property type="molecule type" value="Genomic_DNA"/>
</dbReference>
<dbReference type="CDD" id="cd17267">
    <property type="entry name" value="RMtype1_S_EcoAO83I-TRD1-CR1_like"/>
    <property type="match status" value="1"/>
</dbReference>
<organism evidence="3 4">
    <name type="scientific">Botrimarina mediterranea</name>
    <dbReference type="NCBI Taxonomy" id="2528022"/>
    <lineage>
        <taxon>Bacteria</taxon>
        <taxon>Pseudomonadati</taxon>
        <taxon>Planctomycetota</taxon>
        <taxon>Planctomycetia</taxon>
        <taxon>Pirellulales</taxon>
        <taxon>Lacipirellulaceae</taxon>
        <taxon>Botrimarina</taxon>
    </lineage>
</organism>
<evidence type="ECO:0000313" key="4">
    <source>
        <dbReference type="Proteomes" id="UP000316426"/>
    </source>
</evidence>
<keyword evidence="2" id="KW-0238">DNA-binding</keyword>
<keyword evidence="1" id="KW-0680">Restriction system</keyword>
<dbReference type="SUPFAM" id="SSF116734">
    <property type="entry name" value="DNA methylase specificity domain"/>
    <property type="match status" value="2"/>
</dbReference>